<dbReference type="Gene3D" id="1.20.1070.10">
    <property type="entry name" value="Rhodopsin 7-helix transmembrane proteins"/>
    <property type="match status" value="1"/>
</dbReference>
<dbReference type="Gene3D" id="2.170.180.11">
    <property type="entry name" value="Methuselah ectodomain, domain 2"/>
    <property type="match status" value="1"/>
</dbReference>
<feature type="transmembrane region" description="Helical" evidence="11">
    <location>
        <begin position="266"/>
        <end position="289"/>
    </location>
</feature>
<dbReference type="SUPFAM" id="SSF63877">
    <property type="entry name" value="Methuselah ectodomain"/>
    <property type="match status" value="1"/>
</dbReference>
<evidence type="ECO:0000256" key="12">
    <source>
        <dbReference type="SAM" id="SignalP"/>
    </source>
</evidence>
<dbReference type="PROSITE" id="PS50261">
    <property type="entry name" value="G_PROTEIN_RECEP_F2_4"/>
    <property type="match status" value="1"/>
</dbReference>
<dbReference type="CDD" id="cd15039">
    <property type="entry name" value="7tmB3_Methuselah-like"/>
    <property type="match status" value="1"/>
</dbReference>
<keyword evidence="9" id="KW-0807">Transducer</keyword>
<dbReference type="PANTHER" id="PTHR47154:SF2">
    <property type="entry name" value="G-PROTEIN COUPLED RECEPTOR MTH-RELATED"/>
    <property type="match status" value="1"/>
</dbReference>
<sequence length="533" mass="61733">MWALLTLFAVIGRIVTQSAPCDLVSSVELKNRTYNGVRYKEGEFFYDNVTNTERGCICMKEICVRKCCDRGFVYNDTENVYECQPESQPNEFNRHLEVYQGSSYLASRGAFEPTKHFRFIYGKMDCDRIPNSVIVGLKARNLPRLFTDGKLYVKIETSVKVLIYEADKYCIDTFVSDTEGPHLNALICFVATPERNNYTMSSSCMLISCFFILLTVAVYAWLPELRNLHGMVLMAYLLCFFVGFLFLATMQILILKLQITEEICIVLTFIVYFSLLAAFFWLNVMCYDIWWTFSGKRAHGRSGTQNKRFLCYAIYAFGVPTILTINLAALEFSNIPLHPLLPKLRLQGCFLYGNSKLLYLYGPIVILCVANLIFFTLTAFKIAKIKRETKMLRDKESSTHDQDRKDTQSLKLKCSRFTLYVKLFTVMGINWILEVVSSFYPEADWYWQFSDAYNVLVGLIIFIIFVCKKKTWRMIKKRYRQLRGDTSKSGTQTTVSSTRTHSTSRDDMQMHSIKNKEWLGRSPSSEYLPVEQH</sequence>
<evidence type="ECO:0000256" key="4">
    <source>
        <dbReference type="ARBA" id="ARBA00022729"/>
    </source>
</evidence>
<comment type="subcellular location">
    <subcellularLocation>
        <location evidence="1">Endomembrane system</location>
        <topology evidence="1">Multi-pass membrane protein</topology>
    </subcellularLocation>
</comment>
<evidence type="ECO:0000256" key="9">
    <source>
        <dbReference type="ARBA" id="ARBA00023224"/>
    </source>
</evidence>
<gene>
    <name evidence="15" type="primary">LOC118268838</name>
</gene>
<feature type="transmembrane region" description="Helical" evidence="11">
    <location>
        <begin position="360"/>
        <end position="383"/>
    </location>
</feature>
<keyword evidence="3 11" id="KW-0812">Transmembrane</keyword>
<dbReference type="Pfam" id="PF06652">
    <property type="entry name" value="Methuselah_N"/>
    <property type="match status" value="1"/>
</dbReference>
<dbReference type="GO" id="GO:0007166">
    <property type="term" value="P:cell surface receptor signaling pathway"/>
    <property type="evidence" value="ECO:0007669"/>
    <property type="project" value="InterPro"/>
</dbReference>
<dbReference type="GO" id="GO:0012505">
    <property type="term" value="C:endomembrane system"/>
    <property type="evidence" value="ECO:0007669"/>
    <property type="project" value="UniProtKB-SubCell"/>
</dbReference>
<reference evidence="15" key="1">
    <citation type="submission" date="2025-08" db="UniProtKB">
        <authorList>
            <consortium name="RefSeq"/>
        </authorList>
    </citation>
    <scope>IDENTIFICATION</scope>
    <source>
        <tissue evidence="15">Whole larval tissue</tissue>
    </source>
</reference>
<keyword evidence="14" id="KW-1185">Reference proteome</keyword>
<evidence type="ECO:0000256" key="5">
    <source>
        <dbReference type="ARBA" id="ARBA00022989"/>
    </source>
</evidence>
<dbReference type="InterPro" id="IPR051384">
    <property type="entry name" value="Mth_GPCR"/>
</dbReference>
<feature type="compositionally biased region" description="Low complexity" evidence="10">
    <location>
        <begin position="489"/>
        <end position="501"/>
    </location>
</feature>
<feature type="region of interest" description="Disordered" evidence="10">
    <location>
        <begin position="486"/>
        <end position="507"/>
    </location>
</feature>
<feature type="transmembrane region" description="Helical" evidence="11">
    <location>
        <begin position="205"/>
        <end position="222"/>
    </location>
</feature>
<name>A0A9R0D401_SPOFR</name>
<evidence type="ECO:0000256" key="6">
    <source>
        <dbReference type="ARBA" id="ARBA00023040"/>
    </source>
</evidence>
<dbReference type="AlphaFoldDB" id="A0A9R0D401"/>
<evidence type="ECO:0000256" key="2">
    <source>
        <dbReference type="ARBA" id="ARBA00008979"/>
    </source>
</evidence>
<proteinExistence type="inferred from homology"/>
<evidence type="ECO:0000259" key="13">
    <source>
        <dbReference type="PROSITE" id="PS50261"/>
    </source>
</evidence>
<dbReference type="Proteomes" id="UP000829999">
    <property type="component" value="Chromosome 2"/>
</dbReference>
<keyword evidence="4 12" id="KW-0732">Signal</keyword>
<keyword evidence="6" id="KW-0297">G-protein coupled receptor</keyword>
<comment type="similarity">
    <text evidence="2">Belongs to the G-protein coupled receptor 2 family. Mth subfamily.</text>
</comment>
<feature type="transmembrane region" description="Helical" evidence="11">
    <location>
        <begin position="446"/>
        <end position="467"/>
    </location>
</feature>
<dbReference type="InterPro" id="IPR017981">
    <property type="entry name" value="GPCR_2-like_7TM"/>
</dbReference>
<protein>
    <submittedName>
        <fullName evidence="15">Probable G-protein coupled receptor Mth-like 3 isoform X1</fullName>
    </submittedName>
</protein>
<keyword evidence="8" id="KW-0675">Receptor</keyword>
<accession>A0A9R0D401</accession>
<dbReference type="GO" id="GO:0005886">
    <property type="term" value="C:plasma membrane"/>
    <property type="evidence" value="ECO:0007669"/>
    <property type="project" value="TreeGrafter"/>
</dbReference>
<dbReference type="RefSeq" id="XP_035439472.2">
    <property type="nucleotide sequence ID" value="XM_035583579.2"/>
</dbReference>
<feature type="chain" id="PRO_5040285595" evidence="12">
    <location>
        <begin position="19"/>
        <end position="533"/>
    </location>
</feature>
<dbReference type="PANTHER" id="PTHR47154">
    <property type="entry name" value="G-PROTEIN COUPLED RECEPTOR MTH-RELATED"/>
    <property type="match status" value="1"/>
</dbReference>
<dbReference type="InterPro" id="IPR036272">
    <property type="entry name" value="Methuselah_N_sf"/>
</dbReference>
<evidence type="ECO:0000256" key="11">
    <source>
        <dbReference type="SAM" id="Phobius"/>
    </source>
</evidence>
<dbReference type="GO" id="GO:0008528">
    <property type="term" value="F:G protein-coupled peptide receptor activity"/>
    <property type="evidence" value="ECO:0007669"/>
    <property type="project" value="TreeGrafter"/>
</dbReference>
<keyword evidence="7 11" id="KW-0472">Membrane</keyword>
<feature type="transmembrane region" description="Helical" evidence="11">
    <location>
        <begin position="309"/>
        <end position="330"/>
    </location>
</feature>
<evidence type="ECO:0000313" key="15">
    <source>
        <dbReference type="RefSeq" id="XP_035439472.2"/>
    </source>
</evidence>
<feature type="domain" description="G-protein coupled receptors family 2 profile 2" evidence="13">
    <location>
        <begin position="197"/>
        <end position="469"/>
    </location>
</feature>
<evidence type="ECO:0000256" key="7">
    <source>
        <dbReference type="ARBA" id="ARBA00023136"/>
    </source>
</evidence>
<evidence type="ECO:0000256" key="8">
    <source>
        <dbReference type="ARBA" id="ARBA00023170"/>
    </source>
</evidence>
<dbReference type="GeneID" id="118268838"/>
<feature type="transmembrane region" description="Helical" evidence="11">
    <location>
        <begin position="419"/>
        <end position="440"/>
    </location>
</feature>
<evidence type="ECO:0000256" key="10">
    <source>
        <dbReference type="SAM" id="MobiDB-lite"/>
    </source>
</evidence>
<keyword evidence="5 11" id="KW-1133">Transmembrane helix</keyword>
<organism evidence="14 15">
    <name type="scientific">Spodoptera frugiperda</name>
    <name type="common">Fall armyworm</name>
    <dbReference type="NCBI Taxonomy" id="7108"/>
    <lineage>
        <taxon>Eukaryota</taxon>
        <taxon>Metazoa</taxon>
        <taxon>Ecdysozoa</taxon>
        <taxon>Arthropoda</taxon>
        <taxon>Hexapoda</taxon>
        <taxon>Insecta</taxon>
        <taxon>Pterygota</taxon>
        <taxon>Neoptera</taxon>
        <taxon>Endopterygota</taxon>
        <taxon>Lepidoptera</taxon>
        <taxon>Glossata</taxon>
        <taxon>Ditrysia</taxon>
        <taxon>Noctuoidea</taxon>
        <taxon>Noctuidae</taxon>
        <taxon>Amphipyrinae</taxon>
        <taxon>Spodoptera</taxon>
    </lineage>
</organism>
<evidence type="ECO:0000256" key="1">
    <source>
        <dbReference type="ARBA" id="ARBA00004127"/>
    </source>
</evidence>
<dbReference type="InterPro" id="IPR010596">
    <property type="entry name" value="Methuselah_N_dom"/>
</dbReference>
<dbReference type="InterPro" id="IPR023311">
    <property type="entry name" value="Methusela_ecto_dom_2"/>
</dbReference>
<feature type="transmembrane region" description="Helical" evidence="11">
    <location>
        <begin position="234"/>
        <end position="254"/>
    </location>
</feature>
<feature type="signal peptide" evidence="12">
    <location>
        <begin position="1"/>
        <end position="18"/>
    </location>
</feature>
<evidence type="ECO:0000313" key="14">
    <source>
        <dbReference type="Proteomes" id="UP000829999"/>
    </source>
</evidence>
<evidence type="ECO:0000256" key="3">
    <source>
        <dbReference type="ARBA" id="ARBA00022692"/>
    </source>
</evidence>